<dbReference type="InterPro" id="IPR053793">
    <property type="entry name" value="PB1-like"/>
</dbReference>
<dbReference type="GO" id="GO:0005634">
    <property type="term" value="C:nucleus"/>
    <property type="evidence" value="ECO:0007669"/>
    <property type="project" value="UniProtKB-SubCell"/>
</dbReference>
<comment type="similarity">
    <text evidence="3 10">Belongs to the Aux/IAA family.</text>
</comment>
<dbReference type="PROSITE" id="PS51745">
    <property type="entry name" value="PB1"/>
    <property type="match status" value="1"/>
</dbReference>
<evidence type="ECO:0000256" key="11">
    <source>
        <dbReference type="SAM" id="MobiDB-lite"/>
    </source>
</evidence>
<evidence type="ECO:0000256" key="5">
    <source>
        <dbReference type="ARBA" id="ARBA00022491"/>
    </source>
</evidence>
<feature type="compositionally biased region" description="Basic and acidic residues" evidence="11">
    <location>
        <begin position="400"/>
        <end position="419"/>
    </location>
</feature>
<evidence type="ECO:0000256" key="9">
    <source>
        <dbReference type="ARBA" id="ARBA00023294"/>
    </source>
</evidence>
<evidence type="ECO:0000313" key="13">
    <source>
        <dbReference type="EMBL" id="KAG2561357.1"/>
    </source>
</evidence>
<evidence type="ECO:0000256" key="6">
    <source>
        <dbReference type="ARBA" id="ARBA00023015"/>
    </source>
</evidence>
<keyword evidence="9 10" id="KW-0927">Auxin signaling pathway</keyword>
<name>A0A8T0PGD7_PANVG</name>
<evidence type="ECO:0000259" key="12">
    <source>
        <dbReference type="PROSITE" id="PS51745"/>
    </source>
</evidence>
<dbReference type="GO" id="GO:0006355">
    <property type="term" value="P:regulation of DNA-templated transcription"/>
    <property type="evidence" value="ECO:0007669"/>
    <property type="project" value="InterPro"/>
</dbReference>
<evidence type="ECO:0000256" key="7">
    <source>
        <dbReference type="ARBA" id="ARBA00023163"/>
    </source>
</evidence>
<evidence type="ECO:0000256" key="10">
    <source>
        <dbReference type="RuleBase" id="RU004549"/>
    </source>
</evidence>
<dbReference type="PANTHER" id="PTHR31734">
    <property type="entry name" value="AUXIN-RESPONSIVE PROTEIN IAA17"/>
    <property type="match status" value="1"/>
</dbReference>
<dbReference type="InterPro" id="IPR033389">
    <property type="entry name" value="AUX/IAA_dom"/>
</dbReference>
<evidence type="ECO:0000256" key="4">
    <source>
        <dbReference type="ARBA" id="ARBA00011726"/>
    </source>
</evidence>
<dbReference type="Pfam" id="PF02309">
    <property type="entry name" value="AUX_IAA"/>
    <property type="match status" value="1"/>
</dbReference>
<dbReference type="AlphaFoldDB" id="A0A8T0PGD7"/>
<protein>
    <recommendedName>
        <fullName evidence="10">Auxin-responsive protein</fullName>
    </recommendedName>
</protein>
<evidence type="ECO:0000256" key="1">
    <source>
        <dbReference type="ARBA" id="ARBA00002159"/>
    </source>
</evidence>
<evidence type="ECO:0000256" key="2">
    <source>
        <dbReference type="ARBA" id="ARBA00004123"/>
    </source>
</evidence>
<reference evidence="13" key="1">
    <citation type="submission" date="2020-05" db="EMBL/GenBank/DDBJ databases">
        <title>WGS assembly of Panicum virgatum.</title>
        <authorList>
            <person name="Lovell J.T."/>
            <person name="Jenkins J."/>
            <person name="Shu S."/>
            <person name="Juenger T.E."/>
            <person name="Schmutz J."/>
        </authorList>
    </citation>
    <scope>NUCLEOTIDE SEQUENCE</scope>
    <source>
        <strain evidence="13">AP13</strain>
    </source>
</reference>
<evidence type="ECO:0000313" key="14">
    <source>
        <dbReference type="Proteomes" id="UP000823388"/>
    </source>
</evidence>
<dbReference type="EMBL" id="CM029051">
    <property type="protein sequence ID" value="KAG2561357.1"/>
    <property type="molecule type" value="Genomic_DNA"/>
</dbReference>
<comment type="function">
    <text evidence="1 10">Aux/IAA proteins are short-lived transcriptional factors that function as repressors of early auxin response genes at low auxin concentrations.</text>
</comment>
<keyword evidence="7 10" id="KW-0804">Transcription</keyword>
<dbReference type="Gene3D" id="3.10.20.90">
    <property type="entry name" value="Phosphatidylinositol 3-kinase Catalytic Subunit, Chain A, domain 1"/>
    <property type="match status" value="1"/>
</dbReference>
<dbReference type="GO" id="GO:0009734">
    <property type="term" value="P:auxin-activated signaling pathway"/>
    <property type="evidence" value="ECO:0007669"/>
    <property type="project" value="UniProtKB-UniRule"/>
</dbReference>
<dbReference type="SUPFAM" id="SSF54277">
    <property type="entry name" value="CAD &amp; PB1 domains"/>
    <property type="match status" value="1"/>
</dbReference>
<evidence type="ECO:0000256" key="8">
    <source>
        <dbReference type="ARBA" id="ARBA00023242"/>
    </source>
</evidence>
<organism evidence="13 14">
    <name type="scientific">Panicum virgatum</name>
    <name type="common">Blackwell switchgrass</name>
    <dbReference type="NCBI Taxonomy" id="38727"/>
    <lineage>
        <taxon>Eukaryota</taxon>
        <taxon>Viridiplantae</taxon>
        <taxon>Streptophyta</taxon>
        <taxon>Embryophyta</taxon>
        <taxon>Tracheophyta</taxon>
        <taxon>Spermatophyta</taxon>
        <taxon>Magnoliopsida</taxon>
        <taxon>Liliopsida</taxon>
        <taxon>Poales</taxon>
        <taxon>Poaceae</taxon>
        <taxon>PACMAD clade</taxon>
        <taxon>Panicoideae</taxon>
        <taxon>Panicodae</taxon>
        <taxon>Paniceae</taxon>
        <taxon>Panicinae</taxon>
        <taxon>Panicum</taxon>
        <taxon>Panicum sect. Hiantes</taxon>
    </lineage>
</organism>
<comment type="subcellular location">
    <subcellularLocation>
        <location evidence="2 10">Nucleus</location>
    </subcellularLocation>
</comment>
<comment type="caution">
    <text evidence="13">The sequence shown here is derived from an EMBL/GenBank/DDBJ whole genome shotgun (WGS) entry which is preliminary data.</text>
</comment>
<dbReference type="PANTHER" id="PTHR31734:SF35">
    <property type="entry name" value="AUXIN-RESPONSIVE PROTEIN IAA27"/>
    <property type="match status" value="1"/>
</dbReference>
<feature type="domain" description="PB1" evidence="12">
    <location>
        <begin position="301"/>
        <end position="395"/>
    </location>
</feature>
<keyword evidence="5 10" id="KW-0678">Repressor</keyword>
<sequence>MYQYPSIKRAALLHHLIFCRHTYSTTINPHQHSPNSVSLSLTPCAAHLPLLLASSISIFQLLLSAHRFVLNIVLMMNLVSFETQPLGRKERANVTITAKAPARAYESSSSSTCFHSHLDLSLGISLSHSGSSCDATGCSTIKASCGDRQGSGGDKNLGCMTSGTTTTTTNVLTAGHCHVSDSTAGGGWAAAFMPSPTGFMHPWSLAARQQKAAAEQKLTPLATYVPSSSDARVVPLPSAIGWPPVHTSRRNIVTAMQVTKTSGSTILADGPMGSMTTHAGGEKNTAALTDSTVVATRPPANMFAKVHMDGCTIGRKINLRAHGSYESLSRVLTKMTKNFFCPADCSGANTGEEDLPNSDRFIFLYEDFEGDRILVGDVPWELFLASAKRLYIVQNPASGDKGDGAFEGKDKTEEPARNN</sequence>
<accession>A0A8T0PGD7</accession>
<dbReference type="InterPro" id="IPR003311">
    <property type="entry name" value="AUX_IAA"/>
</dbReference>
<evidence type="ECO:0000256" key="3">
    <source>
        <dbReference type="ARBA" id="ARBA00006728"/>
    </source>
</evidence>
<keyword evidence="6 10" id="KW-0805">Transcription regulation</keyword>
<keyword evidence="8 10" id="KW-0539">Nucleus</keyword>
<gene>
    <name evidence="13" type="ORF">PVAP13_8KG158900</name>
</gene>
<keyword evidence="14" id="KW-1185">Reference proteome</keyword>
<feature type="region of interest" description="Disordered" evidence="11">
    <location>
        <begin position="397"/>
        <end position="419"/>
    </location>
</feature>
<comment type="subunit">
    <text evidence="4 10">Homodimers and heterodimers.</text>
</comment>
<proteinExistence type="inferred from homology"/>
<dbReference type="Proteomes" id="UP000823388">
    <property type="component" value="Chromosome 8K"/>
</dbReference>